<keyword evidence="2" id="KW-0687">Ribonucleoprotein</keyword>
<dbReference type="Proteomes" id="UP001472677">
    <property type="component" value="Unassembled WGS sequence"/>
</dbReference>
<sequence length="97" mass="10819">MYEVKEANSIFVFKSRTHFGGGKSTLIYDSVDNAKKTDSILDTNVEKLMKQMKERKIPGVNKLLILDSFSSFGPPHPRVLGPLQIMLASFLIFGLDG</sequence>
<gene>
    <name evidence="3" type="ORF">V6N12_058475</name>
</gene>
<protein>
    <submittedName>
        <fullName evidence="3">Uncharacterized protein</fullName>
    </submittedName>
</protein>
<dbReference type="InterPro" id="IPR053709">
    <property type="entry name" value="eRP_eS24_sf"/>
</dbReference>
<keyword evidence="1" id="KW-0689">Ribosomal protein</keyword>
<reference evidence="3 4" key="1">
    <citation type="journal article" date="2024" name="G3 (Bethesda)">
        <title>Genome assembly of Hibiscus sabdariffa L. provides insights into metabolisms of medicinal natural products.</title>
        <authorList>
            <person name="Kim T."/>
        </authorList>
    </citation>
    <scope>NUCLEOTIDE SEQUENCE [LARGE SCALE GENOMIC DNA]</scope>
    <source>
        <strain evidence="3">TK-2024</strain>
        <tissue evidence="3">Old leaves</tissue>
    </source>
</reference>
<evidence type="ECO:0000256" key="2">
    <source>
        <dbReference type="ARBA" id="ARBA00023274"/>
    </source>
</evidence>
<evidence type="ECO:0000313" key="3">
    <source>
        <dbReference type="EMBL" id="KAK8564896.1"/>
    </source>
</evidence>
<accession>A0ABR2ES91</accession>
<name>A0ABR2ES91_9ROSI</name>
<comment type="caution">
    <text evidence="3">The sequence shown here is derived from an EMBL/GenBank/DDBJ whole genome shotgun (WGS) entry which is preliminary data.</text>
</comment>
<dbReference type="PANTHER" id="PTHR10496">
    <property type="entry name" value="40S RIBOSOMAL PROTEIN S24"/>
    <property type="match status" value="1"/>
</dbReference>
<dbReference type="EMBL" id="JBBPBM010000010">
    <property type="protein sequence ID" value="KAK8564896.1"/>
    <property type="molecule type" value="Genomic_DNA"/>
</dbReference>
<dbReference type="Gene3D" id="3.30.70.3370">
    <property type="match status" value="1"/>
</dbReference>
<dbReference type="InterPro" id="IPR012678">
    <property type="entry name" value="Ribosomal_uL23/eL15/eS24_sf"/>
</dbReference>
<keyword evidence="4" id="KW-1185">Reference proteome</keyword>
<evidence type="ECO:0000256" key="1">
    <source>
        <dbReference type="ARBA" id="ARBA00022980"/>
    </source>
</evidence>
<proteinExistence type="predicted"/>
<dbReference type="SUPFAM" id="SSF54189">
    <property type="entry name" value="Ribosomal proteins S24e, L23 and L15e"/>
    <property type="match status" value="1"/>
</dbReference>
<organism evidence="3 4">
    <name type="scientific">Hibiscus sabdariffa</name>
    <name type="common">roselle</name>
    <dbReference type="NCBI Taxonomy" id="183260"/>
    <lineage>
        <taxon>Eukaryota</taxon>
        <taxon>Viridiplantae</taxon>
        <taxon>Streptophyta</taxon>
        <taxon>Embryophyta</taxon>
        <taxon>Tracheophyta</taxon>
        <taxon>Spermatophyta</taxon>
        <taxon>Magnoliopsida</taxon>
        <taxon>eudicotyledons</taxon>
        <taxon>Gunneridae</taxon>
        <taxon>Pentapetalae</taxon>
        <taxon>rosids</taxon>
        <taxon>malvids</taxon>
        <taxon>Malvales</taxon>
        <taxon>Malvaceae</taxon>
        <taxon>Malvoideae</taxon>
        <taxon>Hibiscus</taxon>
    </lineage>
</organism>
<dbReference type="InterPro" id="IPR001976">
    <property type="entry name" value="Ribosomal_eS24"/>
</dbReference>
<evidence type="ECO:0000313" key="4">
    <source>
        <dbReference type="Proteomes" id="UP001472677"/>
    </source>
</evidence>